<dbReference type="Proteomes" id="UP000054928">
    <property type="component" value="Unassembled WGS sequence"/>
</dbReference>
<evidence type="ECO:0000256" key="1">
    <source>
        <dbReference type="SAM" id="SignalP"/>
    </source>
</evidence>
<keyword evidence="2" id="KW-0396">Initiation factor</keyword>
<dbReference type="Gene3D" id="1.25.40.180">
    <property type="match status" value="1"/>
</dbReference>
<feature type="signal peptide" evidence="1">
    <location>
        <begin position="1"/>
        <end position="16"/>
    </location>
</feature>
<evidence type="ECO:0000313" key="2">
    <source>
        <dbReference type="EMBL" id="CEG41801.1"/>
    </source>
</evidence>
<dbReference type="RefSeq" id="XP_024578170.1">
    <property type="nucleotide sequence ID" value="XM_024727610.1"/>
</dbReference>
<organism evidence="2 3">
    <name type="scientific">Plasmopara halstedii</name>
    <name type="common">Downy mildew of sunflower</name>
    <dbReference type="NCBI Taxonomy" id="4781"/>
    <lineage>
        <taxon>Eukaryota</taxon>
        <taxon>Sar</taxon>
        <taxon>Stramenopiles</taxon>
        <taxon>Oomycota</taxon>
        <taxon>Peronosporomycetes</taxon>
        <taxon>Peronosporales</taxon>
        <taxon>Peronosporaceae</taxon>
        <taxon>Plasmopara</taxon>
    </lineage>
</organism>
<dbReference type="EMBL" id="CCYD01000610">
    <property type="protein sequence ID" value="CEG41801.1"/>
    <property type="molecule type" value="Genomic_DNA"/>
</dbReference>
<keyword evidence="3" id="KW-1185">Reference proteome</keyword>
<feature type="chain" id="PRO_5006058753" evidence="1">
    <location>
        <begin position="17"/>
        <end position="254"/>
    </location>
</feature>
<keyword evidence="2" id="KW-0648">Protein biosynthesis</keyword>
<sequence>MFEMLIMLSLETKTLAFVGIHYAIEKTIELCGDLWCDVPMLHQYIAGFLLHFTIKSSLTGVSVDWLLGRCLQSVNKDALDELIDGGFLAAVVGETLKLLKAIDAGKAKKEVIASNSTILSVFPSYKQSPKDMLKWIKVHELEEVLPLEPAFELAKRVSEASSYDEVVLFITKHIPETQRLCGNTDTQVRLVSAIMQTRTDIDEVKKLLKHLVKEGAVLTPALSKWLELNDDNSASRKRVQEELSEFVEDLVHMK</sequence>
<dbReference type="GO" id="GO:0003743">
    <property type="term" value="F:translation initiation factor activity"/>
    <property type="evidence" value="ECO:0007669"/>
    <property type="project" value="UniProtKB-KW"/>
</dbReference>
<evidence type="ECO:0000313" key="3">
    <source>
        <dbReference type="Proteomes" id="UP000054928"/>
    </source>
</evidence>
<accession>A0A0P1ALG7</accession>
<dbReference type="AlphaFoldDB" id="A0A0P1ALG7"/>
<proteinExistence type="predicted"/>
<dbReference type="GeneID" id="36407179"/>
<protein>
    <submittedName>
        <fullName evidence="2">Eukaryotic translation initiation factor 4 gamma put</fullName>
    </submittedName>
</protein>
<reference evidence="3" key="1">
    <citation type="submission" date="2014-09" db="EMBL/GenBank/DDBJ databases">
        <authorList>
            <person name="Sharma Rahul"/>
            <person name="Thines Marco"/>
        </authorList>
    </citation>
    <scope>NUCLEOTIDE SEQUENCE [LARGE SCALE GENOMIC DNA]</scope>
</reference>
<dbReference type="STRING" id="4781.A0A0P1ALG7"/>
<name>A0A0P1ALG7_PLAHL</name>
<keyword evidence="1" id="KW-0732">Signal</keyword>